<keyword evidence="3 5" id="KW-1133">Transmembrane helix</keyword>
<keyword evidence="4 5" id="KW-0472">Membrane</keyword>
<dbReference type="Proteomes" id="UP000321720">
    <property type="component" value="Unassembled WGS sequence"/>
</dbReference>
<evidence type="ECO:0000256" key="5">
    <source>
        <dbReference type="SAM" id="Phobius"/>
    </source>
</evidence>
<comment type="caution">
    <text evidence="7">The sequence shown here is derived from an EMBL/GenBank/DDBJ whole genome shotgun (WGS) entry which is preliminary data.</text>
</comment>
<evidence type="ECO:0000313" key="7">
    <source>
        <dbReference type="EMBL" id="GEL94932.1"/>
    </source>
</evidence>
<evidence type="ECO:0000256" key="3">
    <source>
        <dbReference type="ARBA" id="ARBA00022989"/>
    </source>
</evidence>
<dbReference type="Pfam" id="PF12698">
    <property type="entry name" value="ABC2_membrane_3"/>
    <property type="match status" value="1"/>
</dbReference>
<dbReference type="PANTHER" id="PTHR37305:SF1">
    <property type="entry name" value="MEMBRANE PROTEIN"/>
    <property type="match status" value="1"/>
</dbReference>
<dbReference type="GO" id="GO:0140359">
    <property type="term" value="F:ABC-type transporter activity"/>
    <property type="evidence" value="ECO:0007669"/>
    <property type="project" value="InterPro"/>
</dbReference>
<gene>
    <name evidence="7" type="ORF">CCO02nite_15900</name>
</gene>
<keyword evidence="8" id="KW-1185">Reference proteome</keyword>
<evidence type="ECO:0000256" key="2">
    <source>
        <dbReference type="ARBA" id="ARBA00022692"/>
    </source>
</evidence>
<keyword evidence="2 5" id="KW-0812">Transmembrane</keyword>
<evidence type="ECO:0000313" key="8">
    <source>
        <dbReference type="Proteomes" id="UP000321720"/>
    </source>
</evidence>
<feature type="domain" description="ABC-2 type transporter transmembrane" evidence="6">
    <location>
        <begin position="95"/>
        <end position="279"/>
    </location>
</feature>
<feature type="transmembrane region" description="Helical" evidence="5">
    <location>
        <begin position="82"/>
        <end position="103"/>
    </location>
</feature>
<dbReference type="EMBL" id="BJWG01000006">
    <property type="protein sequence ID" value="GEL94932.1"/>
    <property type="molecule type" value="Genomic_DNA"/>
</dbReference>
<dbReference type="InterPro" id="IPR013525">
    <property type="entry name" value="ABC2_TM"/>
</dbReference>
<evidence type="ECO:0000259" key="6">
    <source>
        <dbReference type="Pfam" id="PF12698"/>
    </source>
</evidence>
<dbReference type="PANTHER" id="PTHR37305">
    <property type="entry name" value="INTEGRAL MEMBRANE PROTEIN-RELATED"/>
    <property type="match status" value="1"/>
</dbReference>
<dbReference type="RefSeq" id="WP_186812623.1">
    <property type="nucleotide sequence ID" value="NZ_BJWG01000006.1"/>
</dbReference>
<feature type="transmembrane region" description="Helical" evidence="5">
    <location>
        <begin position="201"/>
        <end position="220"/>
    </location>
</feature>
<feature type="transmembrane region" description="Helical" evidence="5">
    <location>
        <begin position="258"/>
        <end position="280"/>
    </location>
</feature>
<dbReference type="AlphaFoldDB" id="A0A511JAB6"/>
<feature type="transmembrane region" description="Helical" evidence="5">
    <location>
        <begin position="124"/>
        <end position="149"/>
    </location>
</feature>
<dbReference type="GO" id="GO:0016020">
    <property type="term" value="C:membrane"/>
    <property type="evidence" value="ECO:0007669"/>
    <property type="project" value="UniProtKB-SubCell"/>
</dbReference>
<evidence type="ECO:0000256" key="1">
    <source>
        <dbReference type="ARBA" id="ARBA00004141"/>
    </source>
</evidence>
<sequence length="287" mass="29942">MSAATTTPATAPAVGAATHRVTFPRLLRSERIKLFTVRSTTWTLGTFFVGFVGLALLISLAFANASDEGVDPGIGPVAALAVLQPVVQLAQVAVVVLGALAITSEYSTGMIRASLAAAPRRLGVLWAKAIVVWVVVFVVSAVAVGIAMSLQRLLFDSKGLSVDLGDSQIQRALLGTALYLATIALLAFALGALLRHSAATLGIALAVLIVLPIVFSAIPWDPLHTMFPYLPNVAGTQIMATDAQIEFSNAASEELQGLSAWGGFAVLWAYVVVLLGAAAIQLKRRDA</sequence>
<proteinExistence type="predicted"/>
<protein>
    <submittedName>
        <fullName evidence="7">ABC transporter permease</fullName>
    </submittedName>
</protein>
<accession>A0A511JAB6</accession>
<reference evidence="7 8" key="1">
    <citation type="submission" date="2019-07" db="EMBL/GenBank/DDBJ databases">
        <title>Whole genome shotgun sequence of Cellulomonas composti NBRC 100758.</title>
        <authorList>
            <person name="Hosoyama A."/>
            <person name="Uohara A."/>
            <person name="Ohji S."/>
            <person name="Ichikawa N."/>
        </authorList>
    </citation>
    <scope>NUCLEOTIDE SEQUENCE [LARGE SCALE GENOMIC DNA]</scope>
    <source>
        <strain evidence="7 8">NBRC 100758</strain>
    </source>
</reference>
<feature type="transmembrane region" description="Helical" evidence="5">
    <location>
        <begin position="169"/>
        <end position="194"/>
    </location>
</feature>
<feature type="transmembrane region" description="Helical" evidence="5">
    <location>
        <begin position="41"/>
        <end position="62"/>
    </location>
</feature>
<organism evidence="7 8">
    <name type="scientific">Cellulomonas composti</name>
    <dbReference type="NCBI Taxonomy" id="266130"/>
    <lineage>
        <taxon>Bacteria</taxon>
        <taxon>Bacillati</taxon>
        <taxon>Actinomycetota</taxon>
        <taxon>Actinomycetes</taxon>
        <taxon>Micrococcales</taxon>
        <taxon>Cellulomonadaceae</taxon>
        <taxon>Cellulomonas</taxon>
    </lineage>
</organism>
<name>A0A511JAB6_9CELL</name>
<comment type="subcellular location">
    <subcellularLocation>
        <location evidence="1">Membrane</location>
        <topology evidence="1">Multi-pass membrane protein</topology>
    </subcellularLocation>
</comment>
<evidence type="ECO:0000256" key="4">
    <source>
        <dbReference type="ARBA" id="ARBA00023136"/>
    </source>
</evidence>